<proteinExistence type="predicted"/>
<dbReference type="EMBL" id="JAGHQM010003453">
    <property type="protein sequence ID" value="KAH0543804.1"/>
    <property type="molecule type" value="Genomic_DNA"/>
</dbReference>
<evidence type="ECO:0000313" key="2">
    <source>
        <dbReference type="EMBL" id="KAH0543804.1"/>
    </source>
</evidence>
<sequence>MNAVMAMSVITPTAPIAIPPMAPLDSLDDDDGEGAAALVGPPDPLLESVPGVEPAAPLLAVAVDPARVADPPTAFVLTPTCGSYLWVLVHLQSSSLPQQQRQQQQEEEEEEE</sequence>
<evidence type="ECO:0000313" key="3">
    <source>
        <dbReference type="Proteomes" id="UP000750711"/>
    </source>
</evidence>
<dbReference type="AlphaFoldDB" id="A0A9P8I5U2"/>
<accession>A0A9P8I5U2</accession>
<comment type="caution">
    <text evidence="2">The sequence shown here is derived from an EMBL/GenBank/DDBJ whole genome shotgun (WGS) entry which is preliminary data.</text>
</comment>
<name>A0A9P8I5U2_9PEZI</name>
<evidence type="ECO:0000256" key="1">
    <source>
        <dbReference type="SAM" id="MobiDB-lite"/>
    </source>
</evidence>
<protein>
    <submittedName>
        <fullName evidence="2">Uncharacterized protein</fullName>
    </submittedName>
</protein>
<dbReference type="Proteomes" id="UP000750711">
    <property type="component" value="Unassembled WGS sequence"/>
</dbReference>
<organism evidence="2 3">
    <name type="scientific">Trichoglossum hirsutum</name>
    <dbReference type="NCBI Taxonomy" id="265104"/>
    <lineage>
        <taxon>Eukaryota</taxon>
        <taxon>Fungi</taxon>
        <taxon>Dikarya</taxon>
        <taxon>Ascomycota</taxon>
        <taxon>Pezizomycotina</taxon>
        <taxon>Geoglossomycetes</taxon>
        <taxon>Geoglossales</taxon>
        <taxon>Geoglossaceae</taxon>
        <taxon>Trichoglossum</taxon>
    </lineage>
</organism>
<reference evidence="2" key="1">
    <citation type="submission" date="2021-03" db="EMBL/GenBank/DDBJ databases">
        <title>Comparative genomics and phylogenomic investigation of the class Geoglossomycetes provide insights into ecological specialization and systematics.</title>
        <authorList>
            <person name="Melie T."/>
            <person name="Pirro S."/>
            <person name="Miller A.N."/>
            <person name="Quandt A."/>
        </authorList>
    </citation>
    <scope>NUCLEOTIDE SEQUENCE</scope>
    <source>
        <strain evidence="2">CAQ_001_2017</strain>
    </source>
</reference>
<gene>
    <name evidence="2" type="ORF">GP486_008549</name>
</gene>
<keyword evidence="3" id="KW-1185">Reference proteome</keyword>
<feature type="region of interest" description="Disordered" evidence="1">
    <location>
        <begin position="21"/>
        <end position="42"/>
    </location>
</feature>